<accession>A0A068S384</accession>
<evidence type="ECO:0000313" key="4">
    <source>
        <dbReference type="EMBL" id="CDH55686.1"/>
    </source>
</evidence>
<reference evidence="4" key="1">
    <citation type="submission" date="2013-08" db="EMBL/GenBank/DDBJ databases">
        <title>Gene expansion shapes genome architecture in the human pathogen Lichtheimia corymbifera: an evolutionary genomics analysis in the ancient terrestrial Mucorales (Mucoromycotina).</title>
        <authorList>
            <person name="Schwartze V.U."/>
            <person name="Winter S."/>
            <person name="Shelest E."/>
            <person name="Marcet-Houben M."/>
            <person name="Horn F."/>
            <person name="Wehner S."/>
            <person name="Hoffmann K."/>
            <person name="Riege K."/>
            <person name="Sammeth M."/>
            <person name="Nowrousian M."/>
            <person name="Valiante V."/>
            <person name="Linde J."/>
            <person name="Jacobsen I.D."/>
            <person name="Marz M."/>
            <person name="Brakhage A.A."/>
            <person name="Gabaldon T."/>
            <person name="Bocker S."/>
            <person name="Voigt K."/>
        </authorList>
    </citation>
    <scope>NUCLEOTIDE SEQUENCE [LARGE SCALE GENOMIC DNA]</scope>
    <source>
        <strain evidence="4">FSU 9682</strain>
    </source>
</reference>
<keyword evidence="5" id="KW-1185">Reference proteome</keyword>
<dbReference type="InterPro" id="IPR051164">
    <property type="entry name" value="NmrA-like_oxidored"/>
</dbReference>
<name>A0A068S384_9FUNG</name>
<dbReference type="OrthoDB" id="10254221at2759"/>
<organism evidence="4 5">
    <name type="scientific">Lichtheimia corymbifera JMRC:FSU:9682</name>
    <dbReference type="NCBI Taxonomy" id="1263082"/>
    <lineage>
        <taxon>Eukaryota</taxon>
        <taxon>Fungi</taxon>
        <taxon>Fungi incertae sedis</taxon>
        <taxon>Mucoromycota</taxon>
        <taxon>Mucoromycotina</taxon>
        <taxon>Mucoromycetes</taxon>
        <taxon>Mucorales</taxon>
        <taxon>Lichtheimiaceae</taxon>
        <taxon>Lichtheimia</taxon>
    </lineage>
</organism>
<dbReference type="PANTHER" id="PTHR42748:SF18">
    <property type="entry name" value="NMRA-LIKE DOMAIN-CONTAINING PROTEIN"/>
    <property type="match status" value="1"/>
</dbReference>
<dbReference type="InterPro" id="IPR036291">
    <property type="entry name" value="NAD(P)-bd_dom_sf"/>
</dbReference>
<dbReference type="Proteomes" id="UP000027586">
    <property type="component" value="Unassembled WGS sequence"/>
</dbReference>
<dbReference type="AlphaFoldDB" id="A0A068S384"/>
<dbReference type="Gene3D" id="3.40.50.720">
    <property type="entry name" value="NAD(P)-binding Rossmann-like Domain"/>
    <property type="match status" value="1"/>
</dbReference>
<dbReference type="InterPro" id="IPR008030">
    <property type="entry name" value="NmrA-like"/>
</dbReference>
<evidence type="ECO:0000256" key="2">
    <source>
        <dbReference type="ARBA" id="ARBA00022857"/>
    </source>
</evidence>
<dbReference type="PANTHER" id="PTHR42748">
    <property type="entry name" value="NITROGEN METABOLITE REPRESSION PROTEIN NMRA FAMILY MEMBER"/>
    <property type="match status" value="1"/>
</dbReference>
<comment type="caution">
    <text evidence="4">The sequence shown here is derived from an EMBL/GenBank/DDBJ whole genome shotgun (WGS) entry which is preliminary data.</text>
</comment>
<dbReference type="VEuPathDB" id="FungiDB:LCOR_06803.1"/>
<dbReference type="SUPFAM" id="SSF51735">
    <property type="entry name" value="NAD(P)-binding Rossmann-fold domains"/>
    <property type="match status" value="1"/>
</dbReference>
<feature type="domain" description="NmrA-like" evidence="3">
    <location>
        <begin position="14"/>
        <end position="198"/>
    </location>
</feature>
<proteinExistence type="inferred from homology"/>
<evidence type="ECO:0000256" key="1">
    <source>
        <dbReference type="ARBA" id="ARBA00006328"/>
    </source>
</evidence>
<evidence type="ECO:0000259" key="3">
    <source>
        <dbReference type="Pfam" id="PF05368"/>
    </source>
</evidence>
<evidence type="ECO:0000313" key="5">
    <source>
        <dbReference type="Proteomes" id="UP000027586"/>
    </source>
</evidence>
<keyword evidence="2" id="KW-0521">NADP</keyword>
<protein>
    <recommendedName>
        <fullName evidence="3">NmrA-like domain-containing protein</fullName>
    </recommendedName>
</protein>
<gene>
    <name evidence="4" type="ORF">LCOR_06803.1</name>
</gene>
<dbReference type="Pfam" id="PF05368">
    <property type="entry name" value="NmrA"/>
    <property type="match status" value="1"/>
</dbReference>
<dbReference type="EMBL" id="CBTN010000032">
    <property type="protein sequence ID" value="CDH55686.1"/>
    <property type="molecule type" value="Genomic_DNA"/>
</dbReference>
<comment type="similarity">
    <text evidence="1">Belongs to the NmrA-type oxidoreductase family.</text>
</comment>
<sequence>MAQFDYCALTGVDGLMGYAIAYHFLKSFQNKDMKGKIRIKLFCQSRQHLEHLESMGGELVETDYHDQDQLDRELRGVQYLVFVPQMAKNAVLLGMNVLHAAADCGVNYVAMVSCLGIGRAARGDGKRWPMHQQLYCLEQVMKRSFDEESYCIFQVPILAETFFFLTPMVQEQNKLRMPVDQDRKFAVLSLHDIVQGVYRLSVEQDTSSSSFVSRLAWIMNKQQKNQTLFQFTPRESENPSNMARHMAKGLEKGHDFSFDRIEPHDMREYLKRMREDHRFQQRLPIEETFAHPLASYLSDACIQGLLEAWDMADQGYLDKNTDDLERALGHPPQDLIHFFQSNRDSFDQLQ</sequence>
<dbReference type="STRING" id="1263082.A0A068S384"/>